<keyword evidence="2" id="KW-0238">DNA-binding</keyword>
<evidence type="ECO:0000256" key="3">
    <source>
        <dbReference type="ARBA" id="ARBA00023163"/>
    </source>
</evidence>
<dbReference type="PATRIC" id="fig|319652.3.peg.1085"/>
<dbReference type="Proteomes" id="UP000051568">
    <property type="component" value="Unassembled WGS sequence"/>
</dbReference>
<keyword evidence="1" id="KW-0805">Transcription regulation</keyword>
<dbReference type="PROSITE" id="PS01124">
    <property type="entry name" value="HTH_ARAC_FAMILY_2"/>
    <property type="match status" value="1"/>
</dbReference>
<dbReference type="STRING" id="319652.IV80_GL001076"/>
<dbReference type="Pfam" id="PF07883">
    <property type="entry name" value="Cupin_2"/>
    <property type="match status" value="1"/>
</dbReference>
<dbReference type="InterPro" id="IPR014710">
    <property type="entry name" value="RmlC-like_jellyroll"/>
</dbReference>
<dbReference type="Gene3D" id="2.60.120.10">
    <property type="entry name" value="Jelly Rolls"/>
    <property type="match status" value="1"/>
</dbReference>
<dbReference type="CDD" id="cd06996">
    <property type="entry name" value="cupin_Lmo2851-like_N"/>
    <property type="match status" value="1"/>
</dbReference>
<dbReference type="InterPro" id="IPR009057">
    <property type="entry name" value="Homeodomain-like_sf"/>
</dbReference>
<organism evidence="5 6">
    <name type="scientific">Pediococcus cellicola</name>
    <dbReference type="NCBI Taxonomy" id="319652"/>
    <lineage>
        <taxon>Bacteria</taxon>
        <taxon>Bacillati</taxon>
        <taxon>Bacillota</taxon>
        <taxon>Bacilli</taxon>
        <taxon>Lactobacillales</taxon>
        <taxon>Lactobacillaceae</taxon>
        <taxon>Pediococcus</taxon>
    </lineage>
</organism>
<keyword evidence="6" id="KW-1185">Reference proteome</keyword>
<dbReference type="InterPro" id="IPR037923">
    <property type="entry name" value="HTH-like"/>
</dbReference>
<protein>
    <submittedName>
        <fullName evidence="5">AraC family transcriptional regulator</fullName>
    </submittedName>
</protein>
<dbReference type="InterPro" id="IPR018060">
    <property type="entry name" value="HTH_AraC"/>
</dbReference>
<evidence type="ECO:0000259" key="4">
    <source>
        <dbReference type="PROSITE" id="PS01124"/>
    </source>
</evidence>
<evidence type="ECO:0000256" key="1">
    <source>
        <dbReference type="ARBA" id="ARBA00023015"/>
    </source>
</evidence>
<dbReference type="PANTHER" id="PTHR43280:SF28">
    <property type="entry name" value="HTH-TYPE TRANSCRIPTIONAL ACTIVATOR RHAS"/>
    <property type="match status" value="1"/>
</dbReference>
<evidence type="ECO:0000313" key="5">
    <source>
        <dbReference type="EMBL" id="KRN66986.1"/>
    </source>
</evidence>
<dbReference type="SMART" id="SM00342">
    <property type="entry name" value="HTH_ARAC"/>
    <property type="match status" value="1"/>
</dbReference>
<dbReference type="EMBL" id="JQBR01000003">
    <property type="protein sequence ID" value="KRN66986.1"/>
    <property type="molecule type" value="Genomic_DNA"/>
</dbReference>
<keyword evidence="3" id="KW-0804">Transcription</keyword>
<dbReference type="Pfam" id="PF12833">
    <property type="entry name" value="HTH_18"/>
    <property type="match status" value="1"/>
</dbReference>
<sequence>MSNTCFWSIIFTGGFFMNTRVLNILKNITSLELQQKKSHKFCEDLPSKAINANLSKQANTRVLNNFFFRNRDIYISKHNRFADYPNHTHTFLEMNYMLHGSATEIVDGKELILNAGDLLLLDIGSKHAIKALGEDDILINILFREQTISINFLSDLMRNNSVLYDFLLSHTVSNTSSQKDFLLFPKKHGSEIKETIEHIIDEYFLKRDFSNSIIKSYLSILLTQLVREYPLSNNKHSSKQQKLIIEILKTVSEKYKTITLQQLADHYSYSENYLSNLFKREAGKTFSEILTQERLIQAHNLISSTTMPVTIVMEQVGISNKTFFYKKYKQFYHSTPGKDRETLDI</sequence>
<comment type="caution">
    <text evidence="5">The sequence shown here is derived from an EMBL/GenBank/DDBJ whole genome shotgun (WGS) entry which is preliminary data.</text>
</comment>
<dbReference type="GO" id="GO:0003700">
    <property type="term" value="F:DNA-binding transcription factor activity"/>
    <property type="evidence" value="ECO:0007669"/>
    <property type="project" value="InterPro"/>
</dbReference>
<proteinExistence type="predicted"/>
<dbReference type="SUPFAM" id="SSF51215">
    <property type="entry name" value="Regulatory protein AraC"/>
    <property type="match status" value="1"/>
</dbReference>
<feature type="domain" description="HTH araC/xylS-type" evidence="4">
    <location>
        <begin position="241"/>
        <end position="342"/>
    </location>
</feature>
<evidence type="ECO:0000313" key="6">
    <source>
        <dbReference type="Proteomes" id="UP000051568"/>
    </source>
</evidence>
<accession>A0A0R2IYN4</accession>
<gene>
    <name evidence="5" type="ORF">IV80_GL001076</name>
</gene>
<dbReference type="AlphaFoldDB" id="A0A0R2IYN4"/>
<dbReference type="InterPro" id="IPR013096">
    <property type="entry name" value="Cupin_2"/>
</dbReference>
<dbReference type="PANTHER" id="PTHR43280">
    <property type="entry name" value="ARAC-FAMILY TRANSCRIPTIONAL REGULATOR"/>
    <property type="match status" value="1"/>
</dbReference>
<dbReference type="GO" id="GO:0043565">
    <property type="term" value="F:sequence-specific DNA binding"/>
    <property type="evidence" value="ECO:0007669"/>
    <property type="project" value="InterPro"/>
</dbReference>
<name>A0A0R2IYN4_9LACO</name>
<dbReference type="Gene3D" id="1.10.10.60">
    <property type="entry name" value="Homeodomain-like"/>
    <property type="match status" value="2"/>
</dbReference>
<dbReference type="SUPFAM" id="SSF46689">
    <property type="entry name" value="Homeodomain-like"/>
    <property type="match status" value="1"/>
</dbReference>
<reference evidence="5 6" key="1">
    <citation type="journal article" date="2015" name="Genome Announc.">
        <title>Expanding the biotechnology potential of lactobacilli through comparative genomics of 213 strains and associated genera.</title>
        <authorList>
            <person name="Sun Z."/>
            <person name="Harris H.M."/>
            <person name="McCann A."/>
            <person name="Guo C."/>
            <person name="Argimon S."/>
            <person name="Zhang W."/>
            <person name="Yang X."/>
            <person name="Jeffery I.B."/>
            <person name="Cooney J.C."/>
            <person name="Kagawa T.F."/>
            <person name="Liu W."/>
            <person name="Song Y."/>
            <person name="Salvetti E."/>
            <person name="Wrobel A."/>
            <person name="Rasinkangas P."/>
            <person name="Parkhill J."/>
            <person name="Rea M.C."/>
            <person name="O'Sullivan O."/>
            <person name="Ritari J."/>
            <person name="Douillard F.P."/>
            <person name="Paul Ross R."/>
            <person name="Yang R."/>
            <person name="Briner A.E."/>
            <person name="Felis G.E."/>
            <person name="de Vos W.M."/>
            <person name="Barrangou R."/>
            <person name="Klaenhammer T.R."/>
            <person name="Caufield P.W."/>
            <person name="Cui Y."/>
            <person name="Zhang H."/>
            <person name="O'Toole P.W."/>
        </authorList>
    </citation>
    <scope>NUCLEOTIDE SEQUENCE [LARGE SCALE GENOMIC DNA]</scope>
    <source>
        <strain evidence="5 6">DSM 17757</strain>
    </source>
</reference>
<evidence type="ECO:0000256" key="2">
    <source>
        <dbReference type="ARBA" id="ARBA00023125"/>
    </source>
</evidence>